<organism evidence="2 3">
    <name type="scientific">Pseudomonas kilonensis</name>
    <dbReference type="NCBI Taxonomy" id="132476"/>
    <lineage>
        <taxon>Bacteria</taxon>
        <taxon>Pseudomonadati</taxon>
        <taxon>Pseudomonadota</taxon>
        <taxon>Gammaproteobacteria</taxon>
        <taxon>Pseudomonadales</taxon>
        <taxon>Pseudomonadaceae</taxon>
        <taxon>Pseudomonas</taxon>
    </lineage>
</organism>
<dbReference type="Pfam" id="PF10976">
    <property type="entry name" value="DUF2790"/>
    <property type="match status" value="1"/>
</dbReference>
<sequence>MKTLDALLAVSILSLSSLALAEGGGDRVYGQMIQNNQQAMARYAAENDKAVAEIVHYEYGMKLDVKKVVSITPANKGCGVGPSRMTYEDSNGKLNTLEYRLLGDNCPNGG</sequence>
<dbReference type="PATRIC" id="fig|132476.4.peg.5404"/>
<dbReference type="Gene3D" id="2.30.140.50">
    <property type="entry name" value="Protein of unknown function DUF2790"/>
    <property type="match status" value="1"/>
</dbReference>
<feature type="signal peptide" evidence="1">
    <location>
        <begin position="1"/>
        <end position="21"/>
    </location>
</feature>
<dbReference type="AlphaFoldDB" id="A0A0F4XSX5"/>
<reference evidence="2 3" key="1">
    <citation type="submission" date="2015-03" db="EMBL/GenBank/DDBJ databases">
        <title>Pseudomonas fluorescens 1855-344 Genome sequencing and assembly.</title>
        <authorList>
            <person name="Eng W.W.H."/>
            <person name="Gan H.M."/>
            <person name="Savka M.A."/>
        </authorList>
    </citation>
    <scope>NUCLEOTIDE SEQUENCE [LARGE SCALE GENOMIC DNA]</scope>
    <source>
        <strain evidence="2 3">1855-344</strain>
    </source>
</reference>
<evidence type="ECO:0000256" key="1">
    <source>
        <dbReference type="SAM" id="SignalP"/>
    </source>
</evidence>
<dbReference type="NCBIfam" id="NF041599">
    <property type="entry name" value="reg_PtrA_PA2808"/>
    <property type="match status" value="1"/>
</dbReference>
<evidence type="ECO:0000313" key="2">
    <source>
        <dbReference type="EMBL" id="KKA08498.1"/>
    </source>
</evidence>
<dbReference type="OrthoDB" id="6903098at2"/>
<proteinExistence type="predicted"/>
<protein>
    <recommendedName>
        <fullName evidence="4">DUF2790 domain-containing protein</fullName>
    </recommendedName>
</protein>
<comment type="caution">
    <text evidence="2">The sequence shown here is derived from an EMBL/GenBank/DDBJ whole genome shotgun (WGS) entry which is preliminary data.</text>
</comment>
<accession>A0A0F4XSX5</accession>
<name>A0A0F4XSX5_9PSED</name>
<dbReference type="Proteomes" id="UP000033662">
    <property type="component" value="Unassembled WGS sequence"/>
</dbReference>
<gene>
    <name evidence="2" type="ORF">VP02_07325</name>
</gene>
<keyword evidence="1" id="KW-0732">Signal</keyword>
<evidence type="ECO:0008006" key="4">
    <source>
        <dbReference type="Google" id="ProtNLM"/>
    </source>
</evidence>
<dbReference type="InterPro" id="IPR021245">
    <property type="entry name" value="DUF2790"/>
</dbReference>
<dbReference type="EMBL" id="JZXC01000005">
    <property type="protein sequence ID" value="KKA08498.1"/>
    <property type="molecule type" value="Genomic_DNA"/>
</dbReference>
<feature type="chain" id="PRO_5002481515" description="DUF2790 domain-containing protein" evidence="1">
    <location>
        <begin position="22"/>
        <end position="110"/>
    </location>
</feature>
<evidence type="ECO:0000313" key="3">
    <source>
        <dbReference type="Proteomes" id="UP000033662"/>
    </source>
</evidence>